<evidence type="ECO:0000313" key="1">
    <source>
        <dbReference type="EMBL" id="CDW49812.1"/>
    </source>
</evidence>
<name>A0A0K2VHV3_LEPSM</name>
<feature type="non-terminal residue" evidence="1">
    <location>
        <position position="52"/>
    </location>
</feature>
<reference evidence="1" key="1">
    <citation type="submission" date="2014-05" db="EMBL/GenBank/DDBJ databases">
        <authorList>
            <person name="Chronopoulou M."/>
        </authorList>
    </citation>
    <scope>NUCLEOTIDE SEQUENCE</scope>
    <source>
        <tissue evidence="1">Whole organism</tissue>
    </source>
</reference>
<sequence>MLYHYQFKNKVDKTHFINNPFDLFLLLVKAWIKSANHRLRVLFKLRNFGNRV</sequence>
<dbReference type="EMBL" id="HACA01032451">
    <property type="protein sequence ID" value="CDW49812.1"/>
    <property type="molecule type" value="Transcribed_RNA"/>
</dbReference>
<proteinExistence type="predicted"/>
<dbReference type="AlphaFoldDB" id="A0A0K2VHV3"/>
<protein>
    <submittedName>
        <fullName evidence="1">Uncharacterized protein</fullName>
    </submittedName>
</protein>
<accession>A0A0K2VHV3</accession>
<organism evidence="1">
    <name type="scientific">Lepeophtheirus salmonis</name>
    <name type="common">Salmon louse</name>
    <name type="synonym">Caligus salmonis</name>
    <dbReference type="NCBI Taxonomy" id="72036"/>
    <lineage>
        <taxon>Eukaryota</taxon>
        <taxon>Metazoa</taxon>
        <taxon>Ecdysozoa</taxon>
        <taxon>Arthropoda</taxon>
        <taxon>Crustacea</taxon>
        <taxon>Multicrustacea</taxon>
        <taxon>Hexanauplia</taxon>
        <taxon>Copepoda</taxon>
        <taxon>Siphonostomatoida</taxon>
        <taxon>Caligidae</taxon>
        <taxon>Lepeophtheirus</taxon>
    </lineage>
</organism>